<dbReference type="Proteomes" id="UP001497535">
    <property type="component" value="Unassembled WGS sequence"/>
</dbReference>
<name>A0ACB1AHY9_MELEN</name>
<gene>
    <name evidence="1" type="ORF">MENTE1834_LOCUS38220</name>
</gene>
<accession>A0ACB1AHY9</accession>
<comment type="caution">
    <text evidence="1">The sequence shown here is derived from an EMBL/GenBank/DDBJ whole genome shotgun (WGS) entry which is preliminary data.</text>
</comment>
<proteinExistence type="predicted"/>
<evidence type="ECO:0000313" key="2">
    <source>
        <dbReference type="Proteomes" id="UP001497535"/>
    </source>
</evidence>
<evidence type="ECO:0000313" key="1">
    <source>
        <dbReference type="EMBL" id="CAK5090434.1"/>
    </source>
</evidence>
<dbReference type="EMBL" id="CAVMJV010000082">
    <property type="protein sequence ID" value="CAK5090434.1"/>
    <property type="molecule type" value="Genomic_DNA"/>
</dbReference>
<sequence>MKNIPNSNTIPTNSNITVLQKQRKCFLIDTLLEQRQKRLEAALNNKSNEVRGNLYFYFFQ</sequence>
<organism evidence="1 2">
    <name type="scientific">Meloidogyne enterolobii</name>
    <name type="common">Root-knot nematode worm</name>
    <name type="synonym">Meloidogyne mayaguensis</name>
    <dbReference type="NCBI Taxonomy" id="390850"/>
    <lineage>
        <taxon>Eukaryota</taxon>
        <taxon>Metazoa</taxon>
        <taxon>Ecdysozoa</taxon>
        <taxon>Nematoda</taxon>
        <taxon>Chromadorea</taxon>
        <taxon>Rhabditida</taxon>
        <taxon>Tylenchina</taxon>
        <taxon>Tylenchomorpha</taxon>
        <taxon>Tylenchoidea</taxon>
        <taxon>Meloidogynidae</taxon>
        <taxon>Meloidogyninae</taxon>
        <taxon>Meloidogyne</taxon>
    </lineage>
</organism>
<keyword evidence="2" id="KW-1185">Reference proteome</keyword>
<reference evidence="1" key="1">
    <citation type="submission" date="2023-11" db="EMBL/GenBank/DDBJ databases">
        <authorList>
            <person name="Poullet M."/>
        </authorList>
    </citation>
    <scope>NUCLEOTIDE SEQUENCE</scope>
    <source>
        <strain evidence="1">E1834</strain>
    </source>
</reference>
<protein>
    <submittedName>
        <fullName evidence="1">Uncharacterized protein</fullName>
    </submittedName>
</protein>